<dbReference type="GO" id="GO:0003677">
    <property type="term" value="F:DNA binding"/>
    <property type="evidence" value="ECO:0007669"/>
    <property type="project" value="TreeGrafter"/>
</dbReference>
<gene>
    <name evidence="7" type="ORF">HPP92_027400</name>
</gene>
<dbReference type="GO" id="GO:0003723">
    <property type="term" value="F:RNA binding"/>
    <property type="evidence" value="ECO:0007669"/>
    <property type="project" value="TreeGrafter"/>
</dbReference>
<dbReference type="GO" id="GO:0042274">
    <property type="term" value="P:ribosomal small subunit biogenesis"/>
    <property type="evidence" value="ECO:0007669"/>
    <property type="project" value="TreeGrafter"/>
</dbReference>
<dbReference type="AlphaFoldDB" id="A0A835PD01"/>
<evidence type="ECO:0000256" key="3">
    <source>
        <dbReference type="ARBA" id="ARBA00023242"/>
    </source>
</evidence>
<dbReference type="Proteomes" id="UP000639772">
    <property type="component" value="Unassembled WGS sequence"/>
</dbReference>
<evidence type="ECO:0000313" key="8">
    <source>
        <dbReference type="Proteomes" id="UP000639772"/>
    </source>
</evidence>
<feature type="compositionally biased region" description="Basic and acidic residues" evidence="4">
    <location>
        <begin position="301"/>
        <end position="331"/>
    </location>
</feature>
<dbReference type="Pfam" id="PF15459">
    <property type="entry name" value="RRP14"/>
    <property type="match status" value="1"/>
</dbReference>
<feature type="compositionally biased region" description="Basic and acidic residues" evidence="4">
    <location>
        <begin position="127"/>
        <end position="157"/>
    </location>
</feature>
<reference evidence="7 8" key="1">
    <citation type="journal article" date="2020" name="Nat. Food">
        <title>A phased Vanilla planifolia genome enables genetic improvement of flavour and production.</title>
        <authorList>
            <person name="Hasing T."/>
            <person name="Tang H."/>
            <person name="Brym M."/>
            <person name="Khazi F."/>
            <person name="Huang T."/>
            <person name="Chambers A.H."/>
        </authorList>
    </citation>
    <scope>NUCLEOTIDE SEQUENCE [LARGE SCALE GENOMIC DNA]</scope>
    <source>
        <tissue evidence="7">Leaf</tissue>
    </source>
</reference>
<feature type="compositionally biased region" description="Basic and acidic residues" evidence="4">
    <location>
        <begin position="192"/>
        <end position="205"/>
    </location>
</feature>
<evidence type="ECO:0000313" key="7">
    <source>
        <dbReference type="EMBL" id="KAG0449283.1"/>
    </source>
</evidence>
<dbReference type="InterPro" id="IPR029188">
    <property type="entry name" value="Rrp14_N"/>
</dbReference>
<feature type="compositionally biased region" description="Basic residues" evidence="4">
    <location>
        <begin position="291"/>
        <end position="300"/>
    </location>
</feature>
<dbReference type="InterPro" id="IPR007019">
    <property type="entry name" value="SURF6"/>
</dbReference>
<sequence length="366" mass="42829">MKSKKDASQQLLQPTLSDVDLKALIHEHSLFFDHLVDLIPARFYVPVPDGQERPWFHGLSKAAKASAKKESRENLKKARRARFNPDKSASTIDILNKAIEEDKKSLDAVEEHENHGNSGSDGEAQVDDPRPVDNENRSLTYEELRQRLHRRIEELRGNRNTRSNHKAEEKEKRKKNKKPQNAEGDGPWNKRKKDESGGDNEEHRNKNQRNKRTKNDDISYGKINLGGMDERGMKKRKLSKQQELEKAKRLEEAKKDPSKGKMIAEKHSWKAAMSRAVGEKVHDDPRLLQKGLKKEKKQHQKHAEKWKERIKSQKMVKEERQKARNSNIRDRIHQKKMRRIEKREKKLLRPGFEGRKEGYINDLLPM</sequence>
<feature type="region of interest" description="Disordered" evidence="4">
    <location>
        <begin position="107"/>
        <end position="345"/>
    </location>
</feature>
<feature type="domain" description="Ribosomal RNA-processing protein 14/surfeit locus protein 6 C-terminal" evidence="5">
    <location>
        <begin position="162"/>
        <end position="339"/>
    </location>
</feature>
<dbReference type="GO" id="GO:0042273">
    <property type="term" value="P:ribosomal large subunit biogenesis"/>
    <property type="evidence" value="ECO:0007669"/>
    <property type="project" value="TreeGrafter"/>
</dbReference>
<feature type="domain" description="Ribosomal RNA-processing protein 14 N-terminal" evidence="6">
    <location>
        <begin position="25"/>
        <end position="86"/>
    </location>
</feature>
<dbReference type="InterPro" id="IPR029190">
    <property type="entry name" value="Rrp14/SURF6_C"/>
</dbReference>
<evidence type="ECO:0008006" key="9">
    <source>
        <dbReference type="Google" id="ProtNLM"/>
    </source>
</evidence>
<name>A0A835PD01_VANPL</name>
<dbReference type="OrthoDB" id="444809at2759"/>
<accession>A0A835PD01</accession>
<comment type="caution">
    <text evidence="7">The sequence shown here is derived from an EMBL/GenBank/DDBJ whole genome shotgun (WGS) entry which is preliminary data.</text>
</comment>
<protein>
    <recommendedName>
        <fullName evidence="9">Surfeit locus protein 6</fullName>
    </recommendedName>
</protein>
<evidence type="ECO:0000259" key="6">
    <source>
        <dbReference type="Pfam" id="PF15459"/>
    </source>
</evidence>
<evidence type="ECO:0000256" key="4">
    <source>
        <dbReference type="SAM" id="MobiDB-lite"/>
    </source>
</evidence>
<evidence type="ECO:0000256" key="1">
    <source>
        <dbReference type="ARBA" id="ARBA00004123"/>
    </source>
</evidence>
<comment type="similarity">
    <text evidence="2">Belongs to the SURF6 family.</text>
</comment>
<feature type="compositionally biased region" description="Basic residues" evidence="4">
    <location>
        <begin position="332"/>
        <end position="345"/>
    </location>
</feature>
<organism evidence="7 8">
    <name type="scientific">Vanilla planifolia</name>
    <name type="common">Vanilla</name>
    <dbReference type="NCBI Taxonomy" id="51239"/>
    <lineage>
        <taxon>Eukaryota</taxon>
        <taxon>Viridiplantae</taxon>
        <taxon>Streptophyta</taxon>
        <taxon>Embryophyta</taxon>
        <taxon>Tracheophyta</taxon>
        <taxon>Spermatophyta</taxon>
        <taxon>Magnoliopsida</taxon>
        <taxon>Liliopsida</taxon>
        <taxon>Asparagales</taxon>
        <taxon>Orchidaceae</taxon>
        <taxon>Vanilloideae</taxon>
        <taxon>Vanilleae</taxon>
        <taxon>Vanilla</taxon>
    </lineage>
</organism>
<dbReference type="PANTHER" id="PTHR14369">
    <property type="entry name" value="SURFEIT LOCUS PROTEIN 6"/>
    <property type="match status" value="1"/>
</dbReference>
<evidence type="ECO:0000259" key="5">
    <source>
        <dbReference type="Pfam" id="PF04935"/>
    </source>
</evidence>
<evidence type="ECO:0000256" key="2">
    <source>
        <dbReference type="ARBA" id="ARBA00005904"/>
    </source>
</evidence>
<comment type="subcellular location">
    <subcellularLocation>
        <location evidence="1">Nucleus</location>
    </subcellularLocation>
</comment>
<feature type="compositionally biased region" description="Basic and acidic residues" evidence="4">
    <location>
        <begin position="67"/>
        <end position="76"/>
    </location>
</feature>
<feature type="region of interest" description="Disordered" evidence="4">
    <location>
        <begin position="67"/>
        <end position="89"/>
    </location>
</feature>
<keyword evidence="3" id="KW-0539">Nucleus</keyword>
<feature type="compositionally biased region" description="Basic and acidic residues" evidence="4">
    <location>
        <begin position="277"/>
        <end position="287"/>
    </location>
</feature>
<feature type="compositionally biased region" description="Basic and acidic residues" evidence="4">
    <location>
        <begin position="240"/>
        <end position="268"/>
    </location>
</feature>
<dbReference type="PANTHER" id="PTHR14369:SF0">
    <property type="entry name" value="SURFEIT LOCUS PROTEIN 6"/>
    <property type="match status" value="1"/>
</dbReference>
<dbReference type="Pfam" id="PF04935">
    <property type="entry name" value="SURF6"/>
    <property type="match status" value="1"/>
</dbReference>
<dbReference type="EMBL" id="JADCNM010000194">
    <property type="protein sequence ID" value="KAG0449283.1"/>
    <property type="molecule type" value="Genomic_DNA"/>
</dbReference>
<proteinExistence type="inferred from homology"/>
<dbReference type="GO" id="GO:0005730">
    <property type="term" value="C:nucleolus"/>
    <property type="evidence" value="ECO:0007669"/>
    <property type="project" value="TreeGrafter"/>
</dbReference>